<sequence length="295" mass="31198">MKIVLGRDEPAAAAVGAAVSAGAAAERVEVRPVHKASRGFVNDGSVDVCEVAIVTLLQAFAYGKPVALLPITMLGRFQHQTLVTMGSLTVDEIAGRTVGVRSWSQTTGVWVRGFLTEQYGVKLTDVNWRTYEDGHVDGYTDPAWVGRAPEGAKLPLDFLEGRLDYGIMGNELPADDRIRTAIPEASSVAADWSARKGFAPINHVVGMSLTAARENPKAILAAYDALREAAAAGKSAAGKQEPVDLAPAGFSALRGPVTQAAIYAYEQGVLPRPVQFDELVGQTCSALGVDPARLD</sequence>
<accession>A0A941IKG3</accession>
<comment type="caution">
    <text evidence="1">The sequence shown here is derived from an EMBL/GenBank/DDBJ whole genome shotgun (WGS) entry which is preliminary data.</text>
</comment>
<gene>
    <name evidence="1" type="ORF">KDK95_10285</name>
</gene>
<evidence type="ECO:0008006" key="3">
    <source>
        <dbReference type="Google" id="ProtNLM"/>
    </source>
</evidence>
<dbReference type="AlphaFoldDB" id="A0A941IKG3"/>
<evidence type="ECO:0000313" key="2">
    <source>
        <dbReference type="Proteomes" id="UP000676325"/>
    </source>
</evidence>
<name>A0A941IKG3_9ACTN</name>
<dbReference type="RefSeq" id="WP_212517839.1">
    <property type="nucleotide sequence ID" value="NZ_JAGSOH010000021.1"/>
</dbReference>
<proteinExistence type="predicted"/>
<dbReference type="EMBL" id="JAGSOH010000021">
    <property type="protein sequence ID" value="MBR7826691.1"/>
    <property type="molecule type" value="Genomic_DNA"/>
</dbReference>
<dbReference type="SUPFAM" id="SSF53850">
    <property type="entry name" value="Periplasmic binding protein-like II"/>
    <property type="match status" value="1"/>
</dbReference>
<keyword evidence="2" id="KW-1185">Reference proteome</keyword>
<evidence type="ECO:0000313" key="1">
    <source>
        <dbReference type="EMBL" id="MBR7826691.1"/>
    </source>
</evidence>
<organism evidence="1 2">
    <name type="scientific">Actinospica acidithermotolerans</name>
    <dbReference type="NCBI Taxonomy" id="2828514"/>
    <lineage>
        <taxon>Bacteria</taxon>
        <taxon>Bacillati</taxon>
        <taxon>Actinomycetota</taxon>
        <taxon>Actinomycetes</taxon>
        <taxon>Catenulisporales</taxon>
        <taxon>Actinospicaceae</taxon>
        <taxon>Actinospica</taxon>
    </lineage>
</organism>
<dbReference type="Proteomes" id="UP000676325">
    <property type="component" value="Unassembled WGS sequence"/>
</dbReference>
<reference evidence="1" key="1">
    <citation type="submission" date="2021-04" db="EMBL/GenBank/DDBJ databases">
        <title>Genome based classification of Actinospica acidithermotolerans sp. nov., an actinobacterium isolated from an Indonesian hot spring.</title>
        <authorList>
            <person name="Kusuma A.B."/>
            <person name="Putra K.E."/>
            <person name="Nafisah S."/>
            <person name="Loh J."/>
            <person name="Nouioui I."/>
            <person name="Goodfellow M."/>
        </authorList>
    </citation>
    <scope>NUCLEOTIDE SEQUENCE</scope>
    <source>
        <strain evidence="1">MGRD01-02</strain>
    </source>
</reference>
<protein>
    <recommendedName>
        <fullName evidence="3">4,5-dihydroxyphthalate decarboxylase</fullName>
    </recommendedName>
</protein>